<evidence type="ECO:0000313" key="2">
    <source>
        <dbReference type="EMBL" id="KIY53600.1"/>
    </source>
</evidence>
<name>A0A0D7AP13_9AGAR</name>
<sequence>MSEGLEADGTGTRKARRGTGTESVRTQSLRNIDDIMGLPMTRLDGDTSGAPSGQIYLRKGGLDRHARAMGEIAHRIEVNLSVLWESTSEASSQVLARSVLVGEVNKIDKQVGLWRAAEQTKRDRKDKERITREYLQVAGADIEMDD</sequence>
<feature type="region of interest" description="Disordered" evidence="1">
    <location>
        <begin position="1"/>
        <end position="28"/>
    </location>
</feature>
<protein>
    <submittedName>
        <fullName evidence="2">Uncharacterized protein</fullName>
    </submittedName>
</protein>
<gene>
    <name evidence="2" type="ORF">FISHEDRAFT_68697</name>
</gene>
<evidence type="ECO:0000313" key="3">
    <source>
        <dbReference type="Proteomes" id="UP000054144"/>
    </source>
</evidence>
<evidence type="ECO:0000256" key="1">
    <source>
        <dbReference type="SAM" id="MobiDB-lite"/>
    </source>
</evidence>
<dbReference type="EMBL" id="KN881603">
    <property type="protein sequence ID" value="KIY53600.1"/>
    <property type="molecule type" value="Genomic_DNA"/>
</dbReference>
<dbReference type="AlphaFoldDB" id="A0A0D7AP13"/>
<keyword evidence="3" id="KW-1185">Reference proteome</keyword>
<proteinExistence type="predicted"/>
<reference evidence="2 3" key="1">
    <citation type="journal article" date="2015" name="Fungal Genet. Biol.">
        <title>Evolution of novel wood decay mechanisms in Agaricales revealed by the genome sequences of Fistulina hepatica and Cylindrobasidium torrendii.</title>
        <authorList>
            <person name="Floudas D."/>
            <person name="Held B.W."/>
            <person name="Riley R."/>
            <person name="Nagy L.G."/>
            <person name="Koehler G."/>
            <person name="Ransdell A.S."/>
            <person name="Younus H."/>
            <person name="Chow J."/>
            <person name="Chiniquy J."/>
            <person name="Lipzen A."/>
            <person name="Tritt A."/>
            <person name="Sun H."/>
            <person name="Haridas S."/>
            <person name="LaButti K."/>
            <person name="Ohm R.A."/>
            <person name="Kues U."/>
            <person name="Blanchette R.A."/>
            <person name="Grigoriev I.V."/>
            <person name="Minto R.E."/>
            <person name="Hibbett D.S."/>
        </authorList>
    </citation>
    <scope>NUCLEOTIDE SEQUENCE [LARGE SCALE GENOMIC DNA]</scope>
    <source>
        <strain evidence="2 3">ATCC 64428</strain>
    </source>
</reference>
<accession>A0A0D7AP13</accession>
<dbReference type="Proteomes" id="UP000054144">
    <property type="component" value="Unassembled WGS sequence"/>
</dbReference>
<organism evidence="2 3">
    <name type="scientific">Fistulina hepatica ATCC 64428</name>
    <dbReference type="NCBI Taxonomy" id="1128425"/>
    <lineage>
        <taxon>Eukaryota</taxon>
        <taxon>Fungi</taxon>
        <taxon>Dikarya</taxon>
        <taxon>Basidiomycota</taxon>
        <taxon>Agaricomycotina</taxon>
        <taxon>Agaricomycetes</taxon>
        <taxon>Agaricomycetidae</taxon>
        <taxon>Agaricales</taxon>
        <taxon>Fistulinaceae</taxon>
        <taxon>Fistulina</taxon>
    </lineage>
</organism>